<comment type="caution">
    <text evidence="3">The sequence shown here is derived from an EMBL/GenBank/DDBJ whole genome shotgun (WGS) entry which is preliminary data.</text>
</comment>
<dbReference type="RefSeq" id="WP_179777665.1">
    <property type="nucleotide sequence ID" value="NZ_JACCFK010000002.1"/>
</dbReference>
<evidence type="ECO:0000259" key="2">
    <source>
        <dbReference type="SMART" id="SM00960"/>
    </source>
</evidence>
<dbReference type="SMART" id="SM00960">
    <property type="entry name" value="Robl_LC7"/>
    <property type="match status" value="1"/>
</dbReference>
<dbReference type="InterPro" id="IPR053141">
    <property type="entry name" value="Mycobact_SerProt_Inhib_Rv3364c"/>
</dbReference>
<accession>A0A853BFT8</accession>
<dbReference type="PANTHER" id="PTHR36222">
    <property type="entry name" value="SERINE PROTEASE INHIBITOR RV3364C"/>
    <property type="match status" value="1"/>
</dbReference>
<dbReference type="SUPFAM" id="SSF103196">
    <property type="entry name" value="Roadblock/LC7 domain"/>
    <property type="match status" value="1"/>
</dbReference>
<dbReference type="Gene3D" id="3.30.450.30">
    <property type="entry name" value="Dynein light chain 2a, cytoplasmic"/>
    <property type="match status" value="1"/>
</dbReference>
<evidence type="ECO:0000256" key="1">
    <source>
        <dbReference type="SAM" id="MobiDB-lite"/>
    </source>
</evidence>
<dbReference type="AlphaFoldDB" id="A0A853BFT8"/>
<organism evidence="3 4">
    <name type="scientific">Amycolatopsis endophytica</name>
    <dbReference type="NCBI Taxonomy" id="860233"/>
    <lineage>
        <taxon>Bacteria</taxon>
        <taxon>Bacillati</taxon>
        <taxon>Actinomycetota</taxon>
        <taxon>Actinomycetes</taxon>
        <taxon>Pseudonocardiales</taxon>
        <taxon>Pseudonocardiaceae</taxon>
        <taxon>Amycolatopsis</taxon>
    </lineage>
</organism>
<protein>
    <recommendedName>
        <fullName evidence="2">Roadblock/LAMTOR2 domain-containing protein</fullName>
    </recommendedName>
</protein>
<dbReference type="EMBL" id="JACCFK010000002">
    <property type="protein sequence ID" value="NYI93501.1"/>
    <property type="molecule type" value="Genomic_DNA"/>
</dbReference>
<name>A0A853BFT8_9PSEU</name>
<dbReference type="PANTHER" id="PTHR36222:SF1">
    <property type="entry name" value="SERINE PROTEASE INHIBITOR RV3364C"/>
    <property type="match status" value="1"/>
</dbReference>
<feature type="domain" description="Roadblock/LAMTOR2" evidence="2">
    <location>
        <begin position="2"/>
        <end position="90"/>
    </location>
</feature>
<dbReference type="InterPro" id="IPR004942">
    <property type="entry name" value="Roadblock/LAMTOR2_dom"/>
</dbReference>
<gene>
    <name evidence="3" type="ORF">HNR02_006876</name>
</gene>
<evidence type="ECO:0000313" key="4">
    <source>
        <dbReference type="Proteomes" id="UP000549616"/>
    </source>
</evidence>
<feature type="region of interest" description="Disordered" evidence="1">
    <location>
        <begin position="88"/>
        <end position="107"/>
    </location>
</feature>
<keyword evidence="4" id="KW-1185">Reference proteome</keyword>
<sequence>MIIDDLVRGVPAIRHAVLLSPDGLVLDHSADLAPTDAEYLASMAAMLSSLAQRAGALLDGGRTQHLLVRCDNTTLLLVPAGPANRLALTTPADTDPADVLHQLPSTS</sequence>
<reference evidence="3 4" key="1">
    <citation type="submission" date="2020-07" db="EMBL/GenBank/DDBJ databases">
        <title>Sequencing the genomes of 1000 actinobacteria strains.</title>
        <authorList>
            <person name="Klenk H.-P."/>
        </authorList>
    </citation>
    <scope>NUCLEOTIDE SEQUENCE [LARGE SCALE GENOMIC DNA]</scope>
    <source>
        <strain evidence="3 4">DSM 104006</strain>
    </source>
</reference>
<dbReference type="Proteomes" id="UP000549616">
    <property type="component" value="Unassembled WGS sequence"/>
</dbReference>
<dbReference type="Pfam" id="PF03259">
    <property type="entry name" value="Robl_LC7"/>
    <property type="match status" value="1"/>
</dbReference>
<proteinExistence type="predicted"/>
<evidence type="ECO:0000313" key="3">
    <source>
        <dbReference type="EMBL" id="NYI93501.1"/>
    </source>
</evidence>